<dbReference type="AlphaFoldDB" id="A0A246HQM1"/>
<reference evidence="1 2" key="1">
    <citation type="submission" date="2017-06" db="EMBL/GenBank/DDBJ databases">
        <authorList>
            <person name="Kim H.J."/>
            <person name="Triplett B.A."/>
        </authorList>
    </citation>
    <scope>NUCLEOTIDE SEQUENCE [LARGE SCALE GENOMIC DNA]</scope>
    <source>
        <strain evidence="1 2">13146</strain>
    </source>
</reference>
<protein>
    <submittedName>
        <fullName evidence="1">Uncharacterized protein</fullName>
    </submittedName>
</protein>
<name>A0A246HQM1_STEMA</name>
<evidence type="ECO:0000313" key="1">
    <source>
        <dbReference type="EMBL" id="OWQ56161.1"/>
    </source>
</evidence>
<proteinExistence type="predicted"/>
<dbReference type="EMBL" id="NIVS01000008">
    <property type="protein sequence ID" value="OWQ56161.1"/>
    <property type="molecule type" value="Genomic_DNA"/>
</dbReference>
<evidence type="ECO:0000313" key="2">
    <source>
        <dbReference type="Proteomes" id="UP000198157"/>
    </source>
</evidence>
<dbReference type="OrthoDB" id="9997at2"/>
<comment type="caution">
    <text evidence="1">The sequence shown here is derived from an EMBL/GenBank/DDBJ whole genome shotgun (WGS) entry which is preliminary data.</text>
</comment>
<dbReference type="Proteomes" id="UP000198157">
    <property type="component" value="Unassembled WGS sequence"/>
</dbReference>
<accession>A0A246HQM1</accession>
<organism evidence="1 2">
    <name type="scientific">Stenotrophomonas maltophilia</name>
    <name type="common">Pseudomonas maltophilia</name>
    <name type="synonym">Xanthomonas maltophilia</name>
    <dbReference type="NCBI Taxonomy" id="40324"/>
    <lineage>
        <taxon>Bacteria</taxon>
        <taxon>Pseudomonadati</taxon>
        <taxon>Pseudomonadota</taxon>
        <taxon>Gammaproteobacteria</taxon>
        <taxon>Lysobacterales</taxon>
        <taxon>Lysobacteraceae</taxon>
        <taxon>Stenotrophomonas</taxon>
        <taxon>Stenotrophomonas maltophilia group</taxon>
    </lineage>
</organism>
<sequence length="102" mass="11178">MPTTPNAAGRHPVLDHLELIVGAQGDAQGPSMRTRVFGAGHWTGQGAWRSVSWVLPVPASGRFVRAPGNSTAERSPLPDVPDEDPWQDLWFYSNPVFFEVAR</sequence>
<gene>
    <name evidence="1" type="ORF">CEE60_03270</name>
</gene>